<dbReference type="InterPro" id="IPR000850">
    <property type="entry name" value="Adenylat/UMP-CMP_kin"/>
</dbReference>
<dbReference type="NCBIfam" id="TIGR01351">
    <property type="entry name" value="adk"/>
    <property type="match status" value="1"/>
</dbReference>
<dbReference type="CDD" id="cd01428">
    <property type="entry name" value="ADK"/>
    <property type="match status" value="1"/>
</dbReference>
<evidence type="ECO:0000256" key="2">
    <source>
        <dbReference type="ARBA" id="ARBA00022727"/>
    </source>
</evidence>
<accession>Q211G9</accession>
<evidence type="ECO:0000256" key="7">
    <source>
        <dbReference type="RuleBase" id="RU003331"/>
    </source>
</evidence>
<keyword evidence="5 7" id="KW-0067">ATP-binding</keyword>
<feature type="binding site" evidence="5">
    <location>
        <position position="139"/>
    </location>
    <ligand>
        <name>AMP</name>
        <dbReference type="ChEBI" id="CHEBI:456215"/>
    </ligand>
</feature>
<feature type="compositionally biased region" description="Low complexity" evidence="8">
    <location>
        <begin position="301"/>
        <end position="315"/>
    </location>
</feature>
<feature type="binding site" evidence="5">
    <location>
        <begin position="57"/>
        <end position="59"/>
    </location>
    <ligand>
        <name>AMP</name>
        <dbReference type="ChEBI" id="CHEBI:456215"/>
    </ligand>
</feature>
<organism evidence="9">
    <name type="scientific">Rhodopseudomonas palustris (strain BisB18)</name>
    <dbReference type="NCBI Taxonomy" id="316056"/>
    <lineage>
        <taxon>Bacteria</taxon>
        <taxon>Pseudomonadati</taxon>
        <taxon>Pseudomonadota</taxon>
        <taxon>Alphaproteobacteria</taxon>
        <taxon>Hyphomicrobiales</taxon>
        <taxon>Nitrobacteraceae</taxon>
        <taxon>Rhodopseudomonas</taxon>
    </lineage>
</organism>
<dbReference type="STRING" id="316056.RPC_3427"/>
<keyword evidence="3 5" id="KW-0547">Nucleotide-binding</keyword>
<dbReference type="GO" id="GO:0004017">
    <property type="term" value="F:AMP kinase activity"/>
    <property type="evidence" value="ECO:0007669"/>
    <property type="project" value="UniProtKB-UniRule"/>
</dbReference>
<dbReference type="Pfam" id="PF00406">
    <property type="entry name" value="ADK"/>
    <property type="match status" value="1"/>
</dbReference>
<dbReference type="Gene3D" id="3.40.50.300">
    <property type="entry name" value="P-loop containing nucleotide triphosphate hydrolases"/>
    <property type="match status" value="1"/>
</dbReference>
<dbReference type="NCBIfam" id="NF011100">
    <property type="entry name" value="PRK14527.1"/>
    <property type="match status" value="1"/>
</dbReference>
<dbReference type="GO" id="GO:0005524">
    <property type="term" value="F:ATP binding"/>
    <property type="evidence" value="ECO:0007669"/>
    <property type="project" value="UniProtKB-UniRule"/>
</dbReference>
<feature type="binding site" evidence="5">
    <location>
        <begin position="85"/>
        <end position="88"/>
    </location>
    <ligand>
        <name>AMP</name>
        <dbReference type="ChEBI" id="CHEBI:456215"/>
    </ligand>
</feature>
<feature type="compositionally biased region" description="Basic residues" evidence="8">
    <location>
        <begin position="316"/>
        <end position="335"/>
    </location>
</feature>
<feature type="binding site" evidence="5">
    <location>
        <position position="134"/>
    </location>
    <ligand>
        <name>ATP</name>
        <dbReference type="ChEBI" id="CHEBI:30616"/>
    </ligand>
</feature>
<dbReference type="KEGG" id="rpc:RPC_3427"/>
<proteinExistence type="inferred from homology"/>
<protein>
    <recommendedName>
        <fullName evidence="5 7">Adenylate kinase</fullName>
        <shortName evidence="5">AK</shortName>
        <ecNumber evidence="5 7">2.7.4.3</ecNumber>
    </recommendedName>
    <alternativeName>
        <fullName evidence="5">ATP-AMP transphosphorylase</fullName>
    </alternativeName>
    <alternativeName>
        <fullName evidence="5">ATP:AMP phosphotransferase</fullName>
    </alternativeName>
    <alternativeName>
        <fullName evidence="5">Adenylate monophosphate kinase</fullName>
    </alternativeName>
</protein>
<feature type="compositionally biased region" description="Basic residues" evidence="8">
    <location>
        <begin position="272"/>
        <end position="285"/>
    </location>
</feature>
<dbReference type="InterPro" id="IPR006259">
    <property type="entry name" value="Adenyl_kin_sub"/>
</dbReference>
<dbReference type="PANTHER" id="PTHR23359">
    <property type="entry name" value="NUCLEOTIDE KINASE"/>
    <property type="match status" value="1"/>
</dbReference>
<dbReference type="EC" id="2.7.4.3" evidence="5 7"/>
<dbReference type="InterPro" id="IPR033690">
    <property type="entry name" value="Adenylat_kinase_CS"/>
</dbReference>
<dbReference type="eggNOG" id="COG0563">
    <property type="taxonomic scope" value="Bacteria"/>
</dbReference>
<comment type="subcellular location">
    <subcellularLocation>
        <location evidence="5 7">Cytoplasm</location>
    </subcellularLocation>
</comment>
<keyword evidence="4 5" id="KW-0418">Kinase</keyword>
<evidence type="ECO:0000256" key="1">
    <source>
        <dbReference type="ARBA" id="ARBA00022679"/>
    </source>
</evidence>
<evidence type="ECO:0000256" key="6">
    <source>
        <dbReference type="RuleBase" id="RU003330"/>
    </source>
</evidence>
<comment type="catalytic activity">
    <reaction evidence="5 7">
        <text>AMP + ATP = 2 ADP</text>
        <dbReference type="Rhea" id="RHEA:12973"/>
        <dbReference type="ChEBI" id="CHEBI:30616"/>
        <dbReference type="ChEBI" id="CHEBI:456215"/>
        <dbReference type="ChEBI" id="CHEBI:456216"/>
        <dbReference type="EC" id="2.7.4.3"/>
    </reaction>
</comment>
<gene>
    <name evidence="5" type="primary">adk</name>
    <name evidence="9" type="ordered locus">RPC_3427</name>
</gene>
<feature type="binding site" evidence="5">
    <location>
        <position position="92"/>
    </location>
    <ligand>
        <name>AMP</name>
        <dbReference type="ChEBI" id="CHEBI:456215"/>
    </ligand>
</feature>
<keyword evidence="5" id="KW-0963">Cytoplasm</keyword>
<evidence type="ECO:0000256" key="3">
    <source>
        <dbReference type="ARBA" id="ARBA00022741"/>
    </source>
</evidence>
<dbReference type="NCBIfam" id="NF011104">
    <property type="entry name" value="PRK14531.1"/>
    <property type="match status" value="1"/>
</dbReference>
<dbReference type="OrthoDB" id="9805030at2"/>
<dbReference type="SUPFAM" id="SSF52540">
    <property type="entry name" value="P-loop containing nucleoside triphosphate hydrolases"/>
    <property type="match status" value="1"/>
</dbReference>
<comment type="similarity">
    <text evidence="5 6">Belongs to the adenylate kinase family.</text>
</comment>
<dbReference type="GO" id="GO:0005737">
    <property type="term" value="C:cytoplasm"/>
    <property type="evidence" value="ECO:0007669"/>
    <property type="project" value="UniProtKB-SubCell"/>
</dbReference>
<dbReference type="InterPro" id="IPR027417">
    <property type="entry name" value="P-loop_NTPase"/>
</dbReference>
<sequence>MRLILLGPPGAGKGTQALRLVQRYGIVQLSTGDMLRAAVKAQTPIGLKAKDIMASGALVPDEVVVGIISDRLDQPDAANGFILDGFPRTVPQAEALDLLLKAKQLKLDAVVELRVNEGALLARVETRVAEMQARGEAVRADDTPEVLSKRLASYRSQTEPLIHYYSEQRKLLTVDGMMTIEEVTKEIDRVLAAIRSADAKKTVAKAAAAKSARRASKAIGTAARKPSRKAADSAAKPAKPATKTVAKPSAKSKAPAKKTTKTTTKSAAKAAAKTKKPAAKTKKPSAKANKPAAKAKKPVSKTKTPGAKAAKTAKTASRKAAGKSGKKVTKRRAKA</sequence>
<feature type="binding site" evidence="5">
    <location>
        <position position="178"/>
    </location>
    <ligand>
        <name>ATP</name>
        <dbReference type="ChEBI" id="CHEBI:30616"/>
    </ligand>
</feature>
<feature type="binding site" evidence="5">
    <location>
        <position position="150"/>
    </location>
    <ligand>
        <name>AMP</name>
        <dbReference type="ChEBI" id="CHEBI:456215"/>
    </ligand>
</feature>
<dbReference type="HAMAP" id="MF_00235">
    <property type="entry name" value="Adenylate_kinase_Adk"/>
    <property type="match status" value="1"/>
</dbReference>
<feature type="binding site" evidence="5">
    <location>
        <begin position="10"/>
        <end position="15"/>
    </location>
    <ligand>
        <name>ATP</name>
        <dbReference type="ChEBI" id="CHEBI:30616"/>
    </ligand>
</feature>
<feature type="binding site" evidence="5">
    <location>
        <position position="31"/>
    </location>
    <ligand>
        <name>AMP</name>
        <dbReference type="ChEBI" id="CHEBI:456215"/>
    </ligand>
</feature>
<feature type="compositionally biased region" description="Low complexity" evidence="8">
    <location>
        <begin position="261"/>
        <end position="271"/>
    </location>
</feature>
<feature type="compositionally biased region" description="Low complexity" evidence="8">
    <location>
        <begin position="232"/>
        <end position="253"/>
    </location>
</feature>
<dbReference type="EMBL" id="CP000301">
    <property type="protein sequence ID" value="ABD88967.1"/>
    <property type="molecule type" value="Genomic_DNA"/>
</dbReference>
<evidence type="ECO:0000256" key="8">
    <source>
        <dbReference type="SAM" id="MobiDB-lite"/>
    </source>
</evidence>
<feature type="binding site" evidence="5">
    <location>
        <position position="36"/>
    </location>
    <ligand>
        <name>AMP</name>
        <dbReference type="ChEBI" id="CHEBI:456215"/>
    </ligand>
</feature>
<feature type="region of interest" description="NMP" evidence="5">
    <location>
        <begin position="30"/>
        <end position="59"/>
    </location>
</feature>
<comment type="subunit">
    <text evidence="5 7">Monomer.</text>
</comment>
<reference evidence="9" key="1">
    <citation type="submission" date="2006-03" db="EMBL/GenBank/DDBJ databases">
        <title>Complete sequence of Rhodopseudomonas palustris BisB18.</title>
        <authorList>
            <consortium name="US DOE Joint Genome Institute"/>
            <person name="Copeland A."/>
            <person name="Lucas S."/>
            <person name="Lapidus A."/>
            <person name="Barry K."/>
            <person name="Detter J.C."/>
            <person name="Glavina del Rio T."/>
            <person name="Hammon N."/>
            <person name="Israni S."/>
            <person name="Dalin E."/>
            <person name="Tice H."/>
            <person name="Pitluck S."/>
            <person name="Chain P."/>
            <person name="Malfatti S."/>
            <person name="Shin M."/>
            <person name="Vergez L."/>
            <person name="Schmutz J."/>
            <person name="Larimer F."/>
            <person name="Land M."/>
            <person name="Hauser L."/>
            <person name="Pelletier D.A."/>
            <person name="Kyrpides N."/>
            <person name="Anderson I."/>
            <person name="Oda Y."/>
            <person name="Harwood C.S."/>
            <person name="Richardson P."/>
        </authorList>
    </citation>
    <scope>NUCLEOTIDE SEQUENCE [LARGE SCALE GENOMIC DNA]</scope>
    <source>
        <strain evidence="9">BisB18</strain>
    </source>
</reference>
<comment type="function">
    <text evidence="5">Catalyzes the reversible transfer of the terminal phosphate group between ATP and AMP. Plays an important role in cellular energy homeostasis and in adenine nucleotide metabolism.</text>
</comment>
<comment type="domain">
    <text evidence="5">Consists of three domains, a large central CORE domain and two small peripheral domains, NMPbind and LID, which undergo movements during catalysis. The LID domain closes over the site of phosphoryl transfer upon ATP binding. Assembling and dissambling the active center during each catalytic cycle provides an effective means to prevent ATP hydrolysis.</text>
</comment>
<dbReference type="NCBIfam" id="NF010381">
    <property type="entry name" value="PRK13808.1"/>
    <property type="match status" value="1"/>
</dbReference>
<dbReference type="NCBIfam" id="NF011101">
    <property type="entry name" value="PRK14528.1"/>
    <property type="match status" value="1"/>
</dbReference>
<dbReference type="RefSeq" id="WP_011473854.1">
    <property type="nucleotide sequence ID" value="NC_007925.1"/>
</dbReference>
<dbReference type="AlphaFoldDB" id="Q211G9"/>
<dbReference type="PROSITE" id="PS00113">
    <property type="entry name" value="ADENYLATE_KINASE"/>
    <property type="match status" value="1"/>
</dbReference>
<evidence type="ECO:0000256" key="4">
    <source>
        <dbReference type="ARBA" id="ARBA00022777"/>
    </source>
</evidence>
<name>Q211G9_RHOPB</name>
<comment type="caution">
    <text evidence="5">Lacks conserved residue(s) required for the propagation of feature annotation.</text>
</comment>
<dbReference type="NCBIfam" id="NF011105">
    <property type="entry name" value="PRK14532.1"/>
    <property type="match status" value="1"/>
</dbReference>
<feature type="region of interest" description="Disordered" evidence="8">
    <location>
        <begin position="208"/>
        <end position="335"/>
    </location>
</feature>
<dbReference type="GO" id="GO:0044209">
    <property type="term" value="P:AMP salvage"/>
    <property type="evidence" value="ECO:0007669"/>
    <property type="project" value="UniProtKB-UniRule"/>
</dbReference>
<evidence type="ECO:0000313" key="9">
    <source>
        <dbReference type="EMBL" id="ABD88967.1"/>
    </source>
</evidence>
<dbReference type="HOGENOM" id="CLU_032354_4_0_5"/>
<dbReference type="NCBIfam" id="NF001381">
    <property type="entry name" value="PRK00279.1-3"/>
    <property type="match status" value="1"/>
</dbReference>
<dbReference type="PRINTS" id="PR00094">
    <property type="entry name" value="ADENYLTKNASE"/>
</dbReference>
<keyword evidence="2 5" id="KW-0545">Nucleotide biosynthesis</keyword>
<comment type="pathway">
    <text evidence="5">Purine metabolism; AMP biosynthesis via salvage pathway; AMP from ADP: step 1/1.</text>
</comment>
<keyword evidence="1 5" id="KW-0808">Transferase</keyword>
<evidence type="ECO:0000256" key="5">
    <source>
        <dbReference type="HAMAP-Rule" id="MF_00235"/>
    </source>
</evidence>
<dbReference type="UniPathway" id="UPA00588">
    <property type="reaction ID" value="UER00649"/>
</dbReference>